<dbReference type="InterPro" id="IPR029060">
    <property type="entry name" value="PIN-like_dom_sf"/>
</dbReference>
<name>A0ABW5JLQ7_9BACT</name>
<protein>
    <submittedName>
        <fullName evidence="2">Type II toxin-antitoxin system VapC family toxin</fullName>
    </submittedName>
</protein>
<dbReference type="EMBL" id="JBHULI010000025">
    <property type="protein sequence ID" value="MFD2533011.1"/>
    <property type="molecule type" value="Genomic_DNA"/>
</dbReference>
<dbReference type="Gene3D" id="3.40.50.1010">
    <property type="entry name" value="5'-nuclease"/>
    <property type="match status" value="1"/>
</dbReference>
<sequence>MTFIDTNACLDLLVKRSPWNGVVEQIIQFHIQNNIEMGVSVISIPTLAYLIDRHHKQYDSKEVLREFSEFVDFLKVDSDQSMSSILSNWNDLEDAMQFYCASSHNAQMIITRNTKDFKLSTIPVFHPKEWAKTFIENA</sequence>
<dbReference type="Proteomes" id="UP001597460">
    <property type="component" value="Unassembled WGS sequence"/>
</dbReference>
<gene>
    <name evidence="2" type="ORF">ACFSVN_11175</name>
</gene>
<keyword evidence="3" id="KW-1185">Reference proteome</keyword>
<feature type="domain" description="PIN" evidence="1">
    <location>
        <begin position="3"/>
        <end position="115"/>
    </location>
</feature>
<accession>A0ABW5JLQ7</accession>
<dbReference type="SUPFAM" id="SSF88723">
    <property type="entry name" value="PIN domain-like"/>
    <property type="match status" value="1"/>
</dbReference>
<organism evidence="2 3">
    <name type="scientific">Gracilimonas halophila</name>
    <dbReference type="NCBI Taxonomy" id="1834464"/>
    <lineage>
        <taxon>Bacteria</taxon>
        <taxon>Pseudomonadati</taxon>
        <taxon>Balneolota</taxon>
        <taxon>Balneolia</taxon>
        <taxon>Balneolales</taxon>
        <taxon>Balneolaceae</taxon>
        <taxon>Gracilimonas</taxon>
    </lineage>
</organism>
<dbReference type="RefSeq" id="WP_390302529.1">
    <property type="nucleotide sequence ID" value="NZ_JBHULI010000025.1"/>
</dbReference>
<dbReference type="InterPro" id="IPR002716">
    <property type="entry name" value="PIN_dom"/>
</dbReference>
<proteinExistence type="predicted"/>
<evidence type="ECO:0000313" key="2">
    <source>
        <dbReference type="EMBL" id="MFD2533011.1"/>
    </source>
</evidence>
<comment type="caution">
    <text evidence="2">The sequence shown here is derived from an EMBL/GenBank/DDBJ whole genome shotgun (WGS) entry which is preliminary data.</text>
</comment>
<reference evidence="3" key="1">
    <citation type="journal article" date="2019" name="Int. J. Syst. Evol. Microbiol.">
        <title>The Global Catalogue of Microorganisms (GCM) 10K type strain sequencing project: providing services to taxonomists for standard genome sequencing and annotation.</title>
        <authorList>
            <consortium name="The Broad Institute Genomics Platform"/>
            <consortium name="The Broad Institute Genome Sequencing Center for Infectious Disease"/>
            <person name="Wu L."/>
            <person name="Ma J."/>
        </authorList>
    </citation>
    <scope>NUCLEOTIDE SEQUENCE [LARGE SCALE GENOMIC DNA]</scope>
    <source>
        <strain evidence="3">KCTC 52042</strain>
    </source>
</reference>
<evidence type="ECO:0000259" key="1">
    <source>
        <dbReference type="Pfam" id="PF13470"/>
    </source>
</evidence>
<dbReference type="Pfam" id="PF13470">
    <property type="entry name" value="PIN_3"/>
    <property type="match status" value="1"/>
</dbReference>
<evidence type="ECO:0000313" key="3">
    <source>
        <dbReference type="Proteomes" id="UP001597460"/>
    </source>
</evidence>